<feature type="signal peptide" evidence="1">
    <location>
        <begin position="1"/>
        <end position="19"/>
    </location>
</feature>
<reference evidence="2 3" key="1">
    <citation type="submission" date="2021-07" db="EMBL/GenBank/DDBJ databases">
        <authorList>
            <person name="Palmer J.M."/>
        </authorList>
    </citation>
    <scope>NUCLEOTIDE SEQUENCE [LARGE SCALE GENOMIC DNA]</scope>
    <source>
        <strain evidence="2 3">AT_MEX2019</strain>
        <tissue evidence="2">Muscle</tissue>
    </source>
</reference>
<protein>
    <recommendedName>
        <fullName evidence="4">Ig-like domain-containing protein</fullName>
    </recommendedName>
</protein>
<organism evidence="2 3">
    <name type="scientific">Ataeniobius toweri</name>
    <dbReference type="NCBI Taxonomy" id="208326"/>
    <lineage>
        <taxon>Eukaryota</taxon>
        <taxon>Metazoa</taxon>
        <taxon>Chordata</taxon>
        <taxon>Craniata</taxon>
        <taxon>Vertebrata</taxon>
        <taxon>Euteleostomi</taxon>
        <taxon>Actinopterygii</taxon>
        <taxon>Neopterygii</taxon>
        <taxon>Teleostei</taxon>
        <taxon>Neoteleostei</taxon>
        <taxon>Acanthomorphata</taxon>
        <taxon>Ovalentaria</taxon>
        <taxon>Atherinomorphae</taxon>
        <taxon>Cyprinodontiformes</taxon>
        <taxon>Goodeidae</taxon>
        <taxon>Ataeniobius</taxon>
    </lineage>
</organism>
<sequence length="117" mass="13227">MKMKMILLRLLFLTSLLCSSTNQVRLVLDSSRSQFFEGTSVTLSCEEHDDSEGWTVRRNTTKRLSKCGEGWGKWSDSSCAIEFIFVQDTGVYWCESREGAASSSIQLTVSGKIRLWS</sequence>
<dbReference type="InterPro" id="IPR013783">
    <property type="entry name" value="Ig-like_fold"/>
</dbReference>
<dbReference type="Proteomes" id="UP001345963">
    <property type="component" value="Unassembled WGS sequence"/>
</dbReference>
<name>A0ABU7BHQ4_9TELE</name>
<evidence type="ECO:0008006" key="4">
    <source>
        <dbReference type="Google" id="ProtNLM"/>
    </source>
</evidence>
<dbReference type="SUPFAM" id="SSF48726">
    <property type="entry name" value="Immunoglobulin"/>
    <property type="match status" value="1"/>
</dbReference>
<accession>A0ABU7BHQ4</accession>
<dbReference type="Gene3D" id="2.60.40.10">
    <property type="entry name" value="Immunoglobulins"/>
    <property type="match status" value="1"/>
</dbReference>
<proteinExistence type="predicted"/>
<dbReference type="InterPro" id="IPR036179">
    <property type="entry name" value="Ig-like_dom_sf"/>
</dbReference>
<dbReference type="EMBL" id="JAHUTI010055413">
    <property type="protein sequence ID" value="MED6250182.1"/>
    <property type="molecule type" value="Genomic_DNA"/>
</dbReference>
<comment type="caution">
    <text evidence="2">The sequence shown here is derived from an EMBL/GenBank/DDBJ whole genome shotgun (WGS) entry which is preliminary data.</text>
</comment>
<evidence type="ECO:0000313" key="2">
    <source>
        <dbReference type="EMBL" id="MED6250182.1"/>
    </source>
</evidence>
<feature type="chain" id="PRO_5047534986" description="Ig-like domain-containing protein" evidence="1">
    <location>
        <begin position="20"/>
        <end position="117"/>
    </location>
</feature>
<evidence type="ECO:0000256" key="1">
    <source>
        <dbReference type="SAM" id="SignalP"/>
    </source>
</evidence>
<keyword evidence="1" id="KW-0732">Signal</keyword>
<evidence type="ECO:0000313" key="3">
    <source>
        <dbReference type="Proteomes" id="UP001345963"/>
    </source>
</evidence>
<gene>
    <name evidence="2" type="ORF">ATANTOWER_026375</name>
</gene>
<keyword evidence="3" id="KW-1185">Reference proteome</keyword>